<organism evidence="3 5">
    <name type="scientific">Dracunculus medinensis</name>
    <name type="common">Guinea worm</name>
    <dbReference type="NCBI Taxonomy" id="318479"/>
    <lineage>
        <taxon>Eukaryota</taxon>
        <taxon>Metazoa</taxon>
        <taxon>Ecdysozoa</taxon>
        <taxon>Nematoda</taxon>
        <taxon>Chromadorea</taxon>
        <taxon>Rhabditida</taxon>
        <taxon>Spirurina</taxon>
        <taxon>Dracunculoidea</taxon>
        <taxon>Dracunculidae</taxon>
        <taxon>Dracunculus</taxon>
    </lineage>
</organism>
<evidence type="ECO:0000256" key="1">
    <source>
        <dbReference type="SAM" id="MobiDB-lite"/>
    </source>
</evidence>
<proteinExistence type="predicted"/>
<dbReference type="WBParaSite" id="DME_0000171201-mRNA-1">
    <property type="protein sequence ID" value="DME_0000171201-mRNA-1"/>
    <property type="gene ID" value="DME_0000171201"/>
</dbReference>
<evidence type="ECO:0000313" key="3">
    <source>
        <dbReference type="Proteomes" id="UP000038040"/>
    </source>
</evidence>
<accession>A0A0N4U4J8</accession>
<dbReference type="AlphaFoldDB" id="A0A0N4U4J8"/>
<dbReference type="Proteomes" id="UP000038040">
    <property type="component" value="Unplaced"/>
</dbReference>
<feature type="compositionally biased region" description="Basic and acidic residues" evidence="1">
    <location>
        <begin position="62"/>
        <end position="86"/>
    </location>
</feature>
<sequence>MFDFVKQEAEIIILPDIQRKFSIRKIFEENGLQEKIEALSLSDESTKIKGPDATGGQQEQSKTIEERKASRSSKESQCERDDRKPM</sequence>
<feature type="region of interest" description="Disordered" evidence="1">
    <location>
        <begin position="42"/>
        <end position="86"/>
    </location>
</feature>
<reference evidence="5" key="1">
    <citation type="submission" date="2017-02" db="UniProtKB">
        <authorList>
            <consortium name="WormBaseParasite"/>
        </authorList>
    </citation>
    <scope>IDENTIFICATION</scope>
</reference>
<name>A0A0N4U4J8_DRAME</name>
<evidence type="ECO:0000313" key="4">
    <source>
        <dbReference type="Proteomes" id="UP000274756"/>
    </source>
</evidence>
<keyword evidence="4" id="KW-1185">Reference proteome</keyword>
<dbReference type="EMBL" id="UYYG01001154">
    <property type="protein sequence ID" value="VDN56099.1"/>
    <property type="molecule type" value="Genomic_DNA"/>
</dbReference>
<evidence type="ECO:0000313" key="5">
    <source>
        <dbReference type="WBParaSite" id="DME_0000171201-mRNA-1"/>
    </source>
</evidence>
<gene>
    <name evidence="2" type="ORF">DME_LOCUS6072</name>
</gene>
<reference evidence="2 4" key="2">
    <citation type="submission" date="2018-11" db="EMBL/GenBank/DDBJ databases">
        <authorList>
            <consortium name="Pathogen Informatics"/>
        </authorList>
    </citation>
    <scope>NUCLEOTIDE SEQUENCE [LARGE SCALE GENOMIC DNA]</scope>
</reference>
<evidence type="ECO:0000313" key="2">
    <source>
        <dbReference type="EMBL" id="VDN56099.1"/>
    </source>
</evidence>
<dbReference type="Proteomes" id="UP000274756">
    <property type="component" value="Unassembled WGS sequence"/>
</dbReference>
<protein>
    <submittedName>
        <fullName evidence="5">HGTP_anticodon domain-containing protein</fullName>
    </submittedName>
</protein>